<proteinExistence type="predicted"/>
<accession>A0A2U2DG08</accession>
<dbReference type="AlphaFoldDB" id="A0A2U2DG08"/>
<dbReference type="OrthoDB" id="886411at2"/>
<name>A0A2U2DG08_9HYPH</name>
<sequence>MTKRELIDTGTDKRYVRRDEDGKFKESADVSRSLSADARHDAKNKAKPGGGRQG</sequence>
<dbReference type="RefSeq" id="WP_109462312.1">
    <property type="nucleotide sequence ID" value="NZ_QFBC01000030.1"/>
</dbReference>
<evidence type="ECO:0000313" key="2">
    <source>
        <dbReference type="EMBL" id="PWE52232.1"/>
    </source>
</evidence>
<feature type="compositionally biased region" description="Basic and acidic residues" evidence="1">
    <location>
        <begin position="19"/>
        <end position="29"/>
    </location>
</feature>
<dbReference type="Proteomes" id="UP000245252">
    <property type="component" value="Unassembled WGS sequence"/>
</dbReference>
<evidence type="ECO:0000256" key="1">
    <source>
        <dbReference type="SAM" id="MobiDB-lite"/>
    </source>
</evidence>
<evidence type="ECO:0000313" key="3">
    <source>
        <dbReference type="Proteomes" id="UP000245252"/>
    </source>
</evidence>
<dbReference type="EMBL" id="QFBC01000030">
    <property type="protein sequence ID" value="PWE52232.1"/>
    <property type="molecule type" value="Genomic_DNA"/>
</dbReference>
<organism evidence="2 3">
    <name type="scientific">Metarhizobium album</name>
    <dbReference type="NCBI Taxonomy" id="2182425"/>
    <lineage>
        <taxon>Bacteria</taxon>
        <taxon>Pseudomonadati</taxon>
        <taxon>Pseudomonadota</taxon>
        <taxon>Alphaproteobacteria</taxon>
        <taxon>Hyphomicrobiales</taxon>
        <taxon>Rhizobiaceae</taxon>
        <taxon>Metarhizobium</taxon>
    </lineage>
</organism>
<reference evidence="2 3" key="1">
    <citation type="submission" date="2018-05" db="EMBL/GenBank/DDBJ databases">
        <title>The draft genome of strain NS-104.</title>
        <authorList>
            <person name="Hang P."/>
            <person name="Jiang J."/>
        </authorList>
    </citation>
    <scope>NUCLEOTIDE SEQUENCE [LARGE SCALE GENOMIC DNA]</scope>
    <source>
        <strain evidence="2 3">NS-104</strain>
    </source>
</reference>
<keyword evidence="3" id="KW-1185">Reference proteome</keyword>
<comment type="caution">
    <text evidence="2">The sequence shown here is derived from an EMBL/GenBank/DDBJ whole genome shotgun (WGS) entry which is preliminary data.</text>
</comment>
<protein>
    <submittedName>
        <fullName evidence="2">Uncharacterized protein</fullName>
    </submittedName>
</protein>
<gene>
    <name evidence="2" type="ORF">DEM27_32175</name>
</gene>
<feature type="region of interest" description="Disordered" evidence="1">
    <location>
        <begin position="19"/>
        <end position="54"/>
    </location>
</feature>